<dbReference type="InterPro" id="IPR001245">
    <property type="entry name" value="Ser-Thr/Tyr_kinase_cat_dom"/>
</dbReference>
<evidence type="ECO:0000256" key="3">
    <source>
        <dbReference type="PROSITE-ProRule" id="PRU00023"/>
    </source>
</evidence>
<dbReference type="GO" id="GO:0005524">
    <property type="term" value="F:ATP binding"/>
    <property type="evidence" value="ECO:0007669"/>
    <property type="project" value="InterPro"/>
</dbReference>
<dbReference type="RefSeq" id="XP_016642554.1">
    <property type="nucleotide sequence ID" value="XM_016788238.1"/>
</dbReference>
<feature type="domain" description="Protein kinase" evidence="5">
    <location>
        <begin position="81"/>
        <end position="385"/>
    </location>
</feature>
<dbReference type="PANTHER" id="PTHR24198">
    <property type="entry name" value="ANKYRIN REPEAT AND PROTEIN KINASE DOMAIN-CONTAINING PROTEIN"/>
    <property type="match status" value="1"/>
</dbReference>
<dbReference type="Proteomes" id="UP000028545">
    <property type="component" value="Unassembled WGS sequence"/>
</dbReference>
<dbReference type="Pfam" id="PF00023">
    <property type="entry name" value="Ank"/>
    <property type="match status" value="1"/>
</dbReference>
<evidence type="ECO:0000256" key="4">
    <source>
        <dbReference type="SAM" id="MobiDB-lite"/>
    </source>
</evidence>
<accession>A0A084G5Z3</accession>
<evidence type="ECO:0000259" key="5">
    <source>
        <dbReference type="PROSITE" id="PS50011"/>
    </source>
</evidence>
<keyword evidence="7" id="KW-1185">Reference proteome</keyword>
<comment type="caution">
    <text evidence="6">The sequence shown here is derived from an EMBL/GenBank/DDBJ whole genome shotgun (WGS) entry which is preliminary data.</text>
</comment>
<dbReference type="EMBL" id="JOWA01000099">
    <property type="protein sequence ID" value="KEZ42755.1"/>
    <property type="molecule type" value="Genomic_DNA"/>
</dbReference>
<feature type="compositionally biased region" description="Acidic residues" evidence="4">
    <location>
        <begin position="38"/>
        <end position="49"/>
    </location>
</feature>
<dbReference type="SMART" id="SM00248">
    <property type="entry name" value="ANK"/>
    <property type="match status" value="11"/>
</dbReference>
<feature type="repeat" description="ANK" evidence="3">
    <location>
        <begin position="950"/>
        <end position="982"/>
    </location>
</feature>
<dbReference type="PROSITE" id="PS50088">
    <property type="entry name" value="ANK_REPEAT"/>
    <property type="match status" value="6"/>
</dbReference>
<dbReference type="HOGENOM" id="CLU_256443_0_0_1"/>
<dbReference type="InterPro" id="IPR000719">
    <property type="entry name" value="Prot_kinase_dom"/>
</dbReference>
<evidence type="ECO:0000313" key="7">
    <source>
        <dbReference type="Proteomes" id="UP000028545"/>
    </source>
</evidence>
<dbReference type="Pfam" id="PF00069">
    <property type="entry name" value="Pkinase"/>
    <property type="match status" value="1"/>
</dbReference>
<dbReference type="GeneID" id="27725113"/>
<dbReference type="InterPro" id="IPR002110">
    <property type="entry name" value="Ankyrin_rpt"/>
</dbReference>
<feature type="region of interest" description="Disordered" evidence="4">
    <location>
        <begin position="22"/>
        <end position="49"/>
    </location>
</feature>
<dbReference type="InterPro" id="IPR036770">
    <property type="entry name" value="Ankyrin_rpt-contain_sf"/>
</dbReference>
<evidence type="ECO:0000313" key="6">
    <source>
        <dbReference type="EMBL" id="KEZ42755.1"/>
    </source>
</evidence>
<evidence type="ECO:0000256" key="2">
    <source>
        <dbReference type="ARBA" id="ARBA00023043"/>
    </source>
</evidence>
<feature type="repeat" description="ANK" evidence="3">
    <location>
        <begin position="712"/>
        <end position="744"/>
    </location>
</feature>
<feature type="repeat" description="ANK" evidence="3">
    <location>
        <begin position="1196"/>
        <end position="1228"/>
    </location>
</feature>
<dbReference type="SMART" id="SM00220">
    <property type="entry name" value="S_TKc"/>
    <property type="match status" value="1"/>
</dbReference>
<proteinExistence type="predicted"/>
<dbReference type="Gene3D" id="1.10.510.10">
    <property type="entry name" value="Transferase(Phosphotransferase) domain 1"/>
    <property type="match status" value="1"/>
</dbReference>
<dbReference type="Pfam" id="PF12796">
    <property type="entry name" value="Ank_2"/>
    <property type="match status" value="3"/>
</dbReference>
<dbReference type="Gene3D" id="1.25.40.20">
    <property type="entry name" value="Ankyrin repeat-containing domain"/>
    <property type="match status" value="3"/>
</dbReference>
<feature type="repeat" description="ANK" evidence="3">
    <location>
        <begin position="1072"/>
        <end position="1104"/>
    </location>
</feature>
<organism evidence="6 7">
    <name type="scientific">Pseudallescheria apiosperma</name>
    <name type="common">Scedosporium apiospermum</name>
    <dbReference type="NCBI Taxonomy" id="563466"/>
    <lineage>
        <taxon>Eukaryota</taxon>
        <taxon>Fungi</taxon>
        <taxon>Dikarya</taxon>
        <taxon>Ascomycota</taxon>
        <taxon>Pezizomycotina</taxon>
        <taxon>Sordariomycetes</taxon>
        <taxon>Hypocreomycetidae</taxon>
        <taxon>Microascales</taxon>
        <taxon>Microascaceae</taxon>
        <taxon>Scedosporium</taxon>
    </lineage>
</organism>
<reference evidence="6 7" key="1">
    <citation type="journal article" date="2014" name="Genome Announc.">
        <title>Draft genome sequence of the pathogenic fungus Scedosporium apiospermum.</title>
        <authorList>
            <person name="Vandeputte P."/>
            <person name="Ghamrawi S."/>
            <person name="Rechenmann M."/>
            <person name="Iltis A."/>
            <person name="Giraud S."/>
            <person name="Fleury M."/>
            <person name="Thornton C."/>
            <person name="Delhaes L."/>
            <person name="Meyer W."/>
            <person name="Papon N."/>
            <person name="Bouchara J.P."/>
        </authorList>
    </citation>
    <scope>NUCLEOTIDE SEQUENCE [LARGE SCALE GENOMIC DNA]</scope>
    <source>
        <strain evidence="6 7">IHEM 14462</strain>
    </source>
</reference>
<dbReference type="PANTHER" id="PTHR24198:SF165">
    <property type="entry name" value="ANKYRIN REPEAT-CONTAINING PROTEIN-RELATED"/>
    <property type="match status" value="1"/>
</dbReference>
<feature type="repeat" description="ANK" evidence="3">
    <location>
        <begin position="1229"/>
        <end position="1261"/>
    </location>
</feature>
<name>A0A084G5Z3_PSEDA</name>
<dbReference type="CDD" id="cd00180">
    <property type="entry name" value="PKc"/>
    <property type="match status" value="1"/>
</dbReference>
<dbReference type="SUPFAM" id="SSF48403">
    <property type="entry name" value="Ankyrin repeat"/>
    <property type="match status" value="1"/>
</dbReference>
<sequence length="1393" mass="155099">MDRNEGVQAAILQDLFSSKLAIHDHGEGSSAPSRAEEPEPVSQDDDETEDGLAELLQLINGIKLLPSSSKIDYAVPGLFNSINSHPIATGTFFQVRKLDQPNHNRQMVAKYPRLDPARKGGGISRENLQAIKLEIQALSHPPILDHPNIIDLLGFSWARLSAVEGRYQIVPVLLLEFASHGTLREYLSDNNTTPLERLRLGKGLGEGLSTLHHSGIVHGDLKLDNALVFDRPDGSVVAKLADFGSTVQLIEGGYHYRGGTPPWTAPEWRKSIEPWEQHAADVYSFGLLIWTLCLEGRSPFPGLTPGEIEARKIGDVIESEAAKSVADHYDFYRHMVECTSELEEFELYLASVICPRRAFSHTLKFDPMRRNLDSALSALSVEDFYSSQKTGDIPGDRGRRNLLHEFRGANAYTMLSDMPQQVRQVLFGRFVTSIERDRISKLEKSQLCFQLALSHLDGFSDHPSLSTALPWLEKAAELGSEAARGVIYRIFCGAGQLKLRQDPGRIREYLISATAAGSRIARQDLLELEPEAAQTAMDDFRERFYPESMGPKGAKLGKEVIEAIISPRWQQGLTPSQRAILQGQRQRMYLNQKLGSLLHFASAYGVNLDSFEKFLDLEKPDIDAKDKDGNTPLLMAMRSGYGYHAQVLLHHGANPRISNQHGQTPCHWAIHVYDQKLLEKLLRIMVSKGADLEGIAKRSDTGDGRVYRQEQYQGTPLCWAIIEGREDLVSMLLRNGANPTTPGEYMSPFDLAVAYNSWRVIKLLLEYAEGPITSRIAGPTRSVNLDGAKKKITEDWVSFAMFGFPHHYHMILHGPSYRDALKYTLVQLRRAGLIRGDLHKPLRKALQSGQGQLVDDLLWYQSCRMREVSSWDLAEMFISEASYISPDAAAILLDRIADNIGSCPLPDMTPLLFTYPLSHRADVGIFRRLLDLINPDSVDITDENGVMSYRHLTPFMLAVLGGAFEFATELLKRGADPNFKTLPANSTSATSSVVNILHLLICVNEDTSLAALQYLLEPQHPFHDRKPDFVICEESGLTALTYAARWGNRLLFDYLSNHFDSGDAVDMRGRHRGETALHVAALHGNYDVVVALVGRGAKVNVLVRSDDGKLKSPLDCCYNVGVYDTNVPRTSRHWEDLWIARLRAAKFLAARGGRMLIKHSMPIAFRFLLHACSGNWSRLFEEALEQIPEELKSEAYLNALLFRAAKEGSEDVVGLLLDAGAHINTQSATGQTPLHRAALRGHMYTAKVLVQRGADLALRDNKGRTAAIQAFTQKHEGLVEYLMSQGSPKDFPQMVVVPFTAELGDDRTNTTWEETFTATICLLNWPGTDGGEEEAAGLSSWVVRIHRDAGDGVSDDLSQDPENWNREFASLTGRRGEGFYAAWRAAQIQADAS</sequence>
<protein>
    <recommendedName>
        <fullName evidence="5">Protein kinase domain-containing protein</fullName>
    </recommendedName>
</protein>
<keyword evidence="2 3" id="KW-0040">ANK repeat</keyword>
<dbReference type="OrthoDB" id="4062651at2759"/>
<dbReference type="PROSITE" id="PS50011">
    <property type="entry name" value="PROTEIN_KINASE_DOM"/>
    <property type="match status" value="1"/>
</dbReference>
<dbReference type="PRINTS" id="PR00109">
    <property type="entry name" value="TYRKINASE"/>
</dbReference>
<keyword evidence="1" id="KW-0677">Repeat</keyword>
<feature type="repeat" description="ANK" evidence="3">
    <location>
        <begin position="628"/>
        <end position="660"/>
    </location>
</feature>
<dbReference type="GO" id="GO:0004672">
    <property type="term" value="F:protein kinase activity"/>
    <property type="evidence" value="ECO:0007669"/>
    <property type="project" value="InterPro"/>
</dbReference>
<dbReference type="GO" id="GO:0005737">
    <property type="term" value="C:cytoplasm"/>
    <property type="evidence" value="ECO:0007669"/>
    <property type="project" value="TreeGrafter"/>
</dbReference>
<evidence type="ECO:0000256" key="1">
    <source>
        <dbReference type="ARBA" id="ARBA00022737"/>
    </source>
</evidence>
<dbReference type="InterPro" id="IPR011009">
    <property type="entry name" value="Kinase-like_dom_sf"/>
</dbReference>
<gene>
    <name evidence="6" type="ORF">SAPIO_CDS6041</name>
</gene>
<dbReference type="PRINTS" id="PR01415">
    <property type="entry name" value="ANKYRIN"/>
</dbReference>
<dbReference type="VEuPathDB" id="FungiDB:SAPIO_CDS6041"/>
<dbReference type="KEGG" id="sapo:SAPIO_CDS6041"/>
<dbReference type="OMA" id="LTYAARW"/>
<dbReference type="PROSITE" id="PS50297">
    <property type="entry name" value="ANK_REP_REGION"/>
    <property type="match status" value="3"/>
</dbReference>
<dbReference type="SUPFAM" id="SSF56112">
    <property type="entry name" value="Protein kinase-like (PK-like)"/>
    <property type="match status" value="1"/>
</dbReference>